<dbReference type="Gene3D" id="3.40.50.720">
    <property type="entry name" value="NAD(P)-binding Rossmann-like Domain"/>
    <property type="match status" value="1"/>
</dbReference>
<evidence type="ECO:0000259" key="4">
    <source>
        <dbReference type="Pfam" id="PF01073"/>
    </source>
</evidence>
<dbReference type="InterPro" id="IPR050177">
    <property type="entry name" value="Lipid_A_modif_metabolic_enz"/>
</dbReference>
<dbReference type="GO" id="GO:0006694">
    <property type="term" value="P:steroid biosynthetic process"/>
    <property type="evidence" value="ECO:0007669"/>
    <property type="project" value="InterPro"/>
</dbReference>
<dbReference type="Proteomes" id="UP000316270">
    <property type="component" value="Chromosome 4"/>
</dbReference>
<evidence type="ECO:0000313" key="5">
    <source>
        <dbReference type="EMBL" id="QDS69854.1"/>
    </source>
</evidence>
<feature type="transmembrane region" description="Helical" evidence="3">
    <location>
        <begin position="322"/>
        <end position="342"/>
    </location>
</feature>
<protein>
    <recommendedName>
        <fullName evidence="4">3-beta hydroxysteroid dehydrogenase/isomerase domain-containing protein</fullName>
    </recommendedName>
</protein>
<evidence type="ECO:0000313" key="6">
    <source>
        <dbReference type="Proteomes" id="UP000316270"/>
    </source>
</evidence>
<keyword evidence="3" id="KW-0472">Membrane</keyword>
<dbReference type="InterPro" id="IPR036291">
    <property type="entry name" value="NAD(P)-bd_dom_sf"/>
</dbReference>
<keyword evidence="6" id="KW-1185">Reference proteome</keyword>
<name>A0A517L2I7_9PEZI</name>
<dbReference type="AlphaFoldDB" id="A0A517L2I7"/>
<evidence type="ECO:0000256" key="3">
    <source>
        <dbReference type="SAM" id="Phobius"/>
    </source>
</evidence>
<dbReference type="GO" id="GO:0016616">
    <property type="term" value="F:oxidoreductase activity, acting on the CH-OH group of donors, NAD or NADP as acceptor"/>
    <property type="evidence" value="ECO:0007669"/>
    <property type="project" value="InterPro"/>
</dbReference>
<evidence type="ECO:0000256" key="2">
    <source>
        <dbReference type="ARBA" id="ARBA00023002"/>
    </source>
</evidence>
<dbReference type="PANTHER" id="PTHR43245">
    <property type="entry name" value="BIFUNCTIONAL POLYMYXIN RESISTANCE PROTEIN ARNA"/>
    <property type="match status" value="1"/>
</dbReference>
<dbReference type="OrthoDB" id="10058185at2759"/>
<feature type="domain" description="3-beta hydroxysteroid dehydrogenase/isomerase" evidence="4">
    <location>
        <begin position="54"/>
        <end position="325"/>
    </location>
</feature>
<dbReference type="SUPFAM" id="SSF51735">
    <property type="entry name" value="NAD(P)-binding Rossmann-fold domains"/>
    <property type="match status" value="1"/>
</dbReference>
<keyword evidence="3" id="KW-0812">Transmembrane</keyword>
<organism evidence="5 6">
    <name type="scientific">Venturia effusa</name>
    <dbReference type="NCBI Taxonomy" id="50376"/>
    <lineage>
        <taxon>Eukaryota</taxon>
        <taxon>Fungi</taxon>
        <taxon>Dikarya</taxon>
        <taxon>Ascomycota</taxon>
        <taxon>Pezizomycotina</taxon>
        <taxon>Dothideomycetes</taxon>
        <taxon>Pleosporomycetidae</taxon>
        <taxon>Venturiales</taxon>
        <taxon>Venturiaceae</taxon>
        <taxon>Venturia</taxon>
    </lineage>
</organism>
<accession>A0A517L2I7</accession>
<proteinExistence type="inferred from homology"/>
<dbReference type="InterPro" id="IPR002225">
    <property type="entry name" value="3Beta_OHSteriod_DH/Estase"/>
</dbReference>
<dbReference type="STRING" id="50376.A0A517L2I7"/>
<sequence>MSFNYTDEQPSSQPRRRYISMTSDLDLNEHLRSEATKSPIKMNLASTSKLGPLLVTGGCGFLGYHLVKRLVEVDSESQIIVIDLSTNRNRVEEGKIEYIEGDISDEHRLQEIFHQWQPKTVFHTASPTPLRSSVELYERSTLRATQSLLRLSAEVGVQAFVFTASVAVLDDYRSAKIHGDDSMPLCDDSSAQSYAIYKARAEALVLQANSKSMKTASIRPSAIFGEMDEFSTLRFLTWAKGRGMRFQFGNGKNLRDFVHAANVADAHVLAAQKLLDELTNGTNEMMQVSGQSFIITNDQAMPFWEFIRKLGAAAGYSTGTVWSIPVSVVLGFVMMTEWYTYVVSFGRRRSFLERVNVLGSTWERTYSMKKAKDRLGFVPMVSLEEGIERSAKWFVSLQEAEQKKE</sequence>
<dbReference type="PANTHER" id="PTHR43245:SF51">
    <property type="entry name" value="SHORT CHAIN DEHYDROGENASE_REDUCTASE FAMILY 42E, MEMBER 2"/>
    <property type="match status" value="1"/>
</dbReference>
<keyword evidence="2" id="KW-0560">Oxidoreductase</keyword>
<keyword evidence="3" id="KW-1133">Transmembrane helix</keyword>
<gene>
    <name evidence="5" type="ORF">FKW77_000297</name>
</gene>
<dbReference type="EMBL" id="CP042188">
    <property type="protein sequence ID" value="QDS69854.1"/>
    <property type="molecule type" value="Genomic_DNA"/>
</dbReference>
<reference evidence="5 6" key="1">
    <citation type="submission" date="2019-07" db="EMBL/GenBank/DDBJ databases">
        <title>Finished genome of Venturia effusa.</title>
        <authorList>
            <person name="Young C.A."/>
            <person name="Cox M.P."/>
            <person name="Ganley A.R.D."/>
            <person name="David W.J."/>
        </authorList>
    </citation>
    <scope>NUCLEOTIDE SEQUENCE [LARGE SCALE GENOMIC DNA]</scope>
    <source>
        <strain evidence="6">albino</strain>
    </source>
</reference>
<evidence type="ECO:0000256" key="1">
    <source>
        <dbReference type="ARBA" id="ARBA00009219"/>
    </source>
</evidence>
<comment type="similarity">
    <text evidence="1">Belongs to the 3-beta-HSD family.</text>
</comment>
<dbReference type="Pfam" id="PF01073">
    <property type="entry name" value="3Beta_HSD"/>
    <property type="match status" value="1"/>
</dbReference>